<accession>A0ABP9SRE7</accession>
<dbReference type="Gene3D" id="1.20.1640.10">
    <property type="entry name" value="Multidrug efflux transporter AcrB transmembrane domain"/>
    <property type="match status" value="2"/>
</dbReference>
<feature type="transmembrane region" description="Helical" evidence="1">
    <location>
        <begin position="910"/>
        <end position="930"/>
    </location>
</feature>
<comment type="caution">
    <text evidence="2">The sequence shown here is derived from an EMBL/GenBank/DDBJ whole genome shotgun (WGS) entry which is preliminary data.</text>
</comment>
<dbReference type="PANTHER" id="PTHR32063:SF4">
    <property type="entry name" value="SLR6043 PROTEIN"/>
    <property type="match status" value="1"/>
</dbReference>
<dbReference type="Gene3D" id="3.30.70.1320">
    <property type="entry name" value="Multidrug efflux transporter AcrB pore domain like"/>
    <property type="match status" value="1"/>
</dbReference>
<dbReference type="Proteomes" id="UP001500200">
    <property type="component" value="Unassembled WGS sequence"/>
</dbReference>
<evidence type="ECO:0000313" key="2">
    <source>
        <dbReference type="EMBL" id="GAA5199750.1"/>
    </source>
</evidence>
<dbReference type="Pfam" id="PF00873">
    <property type="entry name" value="ACR_tran"/>
    <property type="match status" value="1"/>
</dbReference>
<feature type="transmembrane region" description="Helical" evidence="1">
    <location>
        <begin position="936"/>
        <end position="957"/>
    </location>
</feature>
<feature type="transmembrane region" description="Helical" evidence="1">
    <location>
        <begin position="554"/>
        <end position="574"/>
    </location>
</feature>
<dbReference type="Gene3D" id="3.30.70.1430">
    <property type="entry name" value="Multidrug efflux transporter AcrB pore domain"/>
    <property type="match status" value="2"/>
</dbReference>
<keyword evidence="1" id="KW-0472">Membrane</keyword>
<dbReference type="InterPro" id="IPR027463">
    <property type="entry name" value="AcrB_DN_DC_subdom"/>
</dbReference>
<dbReference type="PRINTS" id="PR00702">
    <property type="entry name" value="ACRIFLAVINRP"/>
</dbReference>
<reference evidence="3" key="1">
    <citation type="journal article" date="2019" name="Int. J. Syst. Evol. Microbiol.">
        <title>The Global Catalogue of Microorganisms (GCM) 10K type strain sequencing project: providing services to taxonomists for standard genome sequencing and annotation.</title>
        <authorList>
            <consortium name="The Broad Institute Genomics Platform"/>
            <consortium name="The Broad Institute Genome Sequencing Center for Infectious Disease"/>
            <person name="Wu L."/>
            <person name="Ma J."/>
        </authorList>
    </citation>
    <scope>NUCLEOTIDE SEQUENCE [LARGE SCALE GENOMIC DNA]</scope>
    <source>
        <strain evidence="3">JCM 18514</strain>
    </source>
</reference>
<feature type="transmembrane region" description="Helical" evidence="1">
    <location>
        <begin position="342"/>
        <end position="364"/>
    </location>
</feature>
<feature type="transmembrane region" description="Helical" evidence="1">
    <location>
        <begin position="883"/>
        <end position="903"/>
    </location>
</feature>
<dbReference type="InterPro" id="IPR001036">
    <property type="entry name" value="Acrflvin-R"/>
</dbReference>
<sequence>MMGTILRWVLQFRFLVLALAVGVLGFGFTSLPGMAVDAFPEFAPPQVEIQTEALGLSAAEVEQLITSPMEADLLNGVAWVEAIHSRSVPGLSSIQMVFKPGTDLFRARQLVSERLTQARALPNVSAAPVLMQPLSSTSRVMMIRLTSKEMSAIDLSVLARWTMKPGLLAVPGVANVAIWGLRDQQLQVLVDPGELEAKGVTLDEVITTTGNAVWVSPLSYLEASTPGTGGFLETGHQRLGVQHVLPITTPEDLGQVSLEGPAGKLVLGDVAHVVTDHQPLIGDALSGKDAELLLVIEKFPETNTMEVTRGIDDALHALQPGLSGVTIDTTVYRQASFIHEEVGTLGVALIVSLLLVVAMFGAFFRSWRTAVISLVTIPVSLTAAALVLYLTGNGMNTMVLAGMILALAVIVGDVAEDLNGAVRAGRGGAGSGVGPGVAESSGTLVAGSLRAVRTPILYSFLIMALSVLPVFFVPGEDGALFGPLLVSYLLTLAVAMIVALTVTAALVFVLPVSGTTARDGRTASRVHSGYGRTLGRVHSRYGRALSRVAGKGRWVFAGAAVIALAGLALAPQLATGHQTVPVLPDGTLVVQWNAIAGTSDQEMSRITDAAAQELRALPGVANVGGHVGRAITSDQVGDISAGELWVTVSPEASYRDTAAAVQHVVDGYPGLTSKVSTYPQQKIDQIHQAADPGFTVRVYGLDMATLRQKAEEVRQILARTGGVVNPHVDAPAQQPIVEVQVDLAAAQKAGVIPGDVRRAAAALLQGIEVGNIYQQQKVFSVIVKGTPSTRNSLTSVRELLIDTPGGGHVRLGDVAHVNMVGNEAVILHDDTSRRIDVKAEIQGRALNDVQQDIEKGLQQLQFPLSYHAEILTQYAEQQNSARWLWLLAAVAAAGILVLLQTALGSWRLGATVFLGLVAALSGGVLAAQMTGGINSLISLPAFSAVLGIAVRGSILLIRDVRRLTSEDSAAYGPALVIRSARDRLMPVLMSALITALALLPLVLIGGVVGTEILQPLAVIIWGGLLTTTLFLLFVLPALLLRFGPERAPRTATRNDSLLRAQSEDAP</sequence>
<name>A0ABP9SRE7_9MICC</name>
<dbReference type="PANTHER" id="PTHR32063">
    <property type="match status" value="1"/>
</dbReference>
<keyword evidence="1" id="KW-0812">Transmembrane</keyword>
<feature type="transmembrane region" description="Helical" evidence="1">
    <location>
        <begin position="456"/>
        <end position="473"/>
    </location>
</feature>
<dbReference type="Gene3D" id="3.30.70.1440">
    <property type="entry name" value="Multidrug efflux transporter AcrB pore domain"/>
    <property type="match status" value="1"/>
</dbReference>
<feature type="transmembrane region" description="Helical" evidence="1">
    <location>
        <begin position="1016"/>
        <end position="1040"/>
    </location>
</feature>
<dbReference type="Gene3D" id="3.30.2090.10">
    <property type="entry name" value="Multidrug efflux transporter AcrB TolC docking domain, DN and DC subdomains"/>
    <property type="match status" value="2"/>
</dbReference>
<feature type="transmembrane region" description="Helical" evidence="1">
    <location>
        <begin position="485"/>
        <end position="512"/>
    </location>
</feature>
<evidence type="ECO:0000313" key="3">
    <source>
        <dbReference type="Proteomes" id="UP001500200"/>
    </source>
</evidence>
<dbReference type="SUPFAM" id="SSF82714">
    <property type="entry name" value="Multidrug efflux transporter AcrB TolC docking domain, DN and DC subdomains"/>
    <property type="match status" value="1"/>
</dbReference>
<gene>
    <name evidence="2" type="ORF">GCM10023346_40260</name>
</gene>
<keyword evidence="1" id="KW-1133">Transmembrane helix</keyword>
<proteinExistence type="predicted"/>
<feature type="transmembrane region" description="Helical" evidence="1">
    <location>
        <begin position="987"/>
        <end position="1010"/>
    </location>
</feature>
<feature type="transmembrane region" description="Helical" evidence="1">
    <location>
        <begin position="371"/>
        <end position="391"/>
    </location>
</feature>
<keyword evidence="3" id="KW-1185">Reference proteome</keyword>
<evidence type="ECO:0000256" key="1">
    <source>
        <dbReference type="SAM" id="Phobius"/>
    </source>
</evidence>
<feature type="transmembrane region" description="Helical" evidence="1">
    <location>
        <begin position="397"/>
        <end position="415"/>
    </location>
</feature>
<dbReference type="EMBL" id="BAABKK010000030">
    <property type="protein sequence ID" value="GAA5199750.1"/>
    <property type="molecule type" value="Genomic_DNA"/>
</dbReference>
<dbReference type="SUPFAM" id="SSF82866">
    <property type="entry name" value="Multidrug efflux transporter AcrB transmembrane domain"/>
    <property type="match status" value="2"/>
</dbReference>
<protein>
    <submittedName>
        <fullName evidence="2">Efflux RND transporter permease subunit</fullName>
    </submittedName>
</protein>
<organism evidence="2 3">
    <name type="scientific">Arthrobacter gyeryongensis</name>
    <dbReference type="NCBI Taxonomy" id="1650592"/>
    <lineage>
        <taxon>Bacteria</taxon>
        <taxon>Bacillati</taxon>
        <taxon>Actinomycetota</taxon>
        <taxon>Actinomycetes</taxon>
        <taxon>Micrococcales</taxon>
        <taxon>Micrococcaceae</taxon>
        <taxon>Arthrobacter</taxon>
    </lineage>
</organism>
<dbReference type="SUPFAM" id="SSF82693">
    <property type="entry name" value="Multidrug efflux transporter AcrB pore domain, PN1, PN2, PC1 and PC2 subdomains"/>
    <property type="match status" value="2"/>
</dbReference>